<feature type="non-terminal residue" evidence="1">
    <location>
        <position position="1"/>
    </location>
</feature>
<accession>A0ABT2HAE7</accession>
<proteinExistence type="predicted"/>
<comment type="caution">
    <text evidence="1">The sequence shown here is derived from an EMBL/GenBank/DDBJ whole genome shotgun (WGS) entry which is preliminary data.</text>
</comment>
<sequence length="63" mass="7106">EYIESLIQQDKLNFDQILNSTEDDMDELALAIGEIAGLTIAMRLNDEFLGKLKNSKFLKVTTS</sequence>
<gene>
    <name evidence="1" type="ORF">N1032_24585</name>
</gene>
<reference evidence="1" key="1">
    <citation type="submission" date="2022-08" db="EMBL/GenBank/DDBJ databases">
        <authorList>
            <person name="Deng Y."/>
            <person name="Han X.-F."/>
            <person name="Zhang Y.-Q."/>
        </authorList>
    </citation>
    <scope>NUCLEOTIDE SEQUENCE</scope>
    <source>
        <strain evidence="1">CPCC 203386</strain>
    </source>
</reference>
<organism evidence="1 2">
    <name type="scientific">Herbiconiux daphne</name>
    <dbReference type="NCBI Taxonomy" id="2970914"/>
    <lineage>
        <taxon>Bacteria</taxon>
        <taxon>Bacillati</taxon>
        <taxon>Actinomycetota</taxon>
        <taxon>Actinomycetes</taxon>
        <taxon>Micrococcales</taxon>
        <taxon>Microbacteriaceae</taxon>
        <taxon>Herbiconiux</taxon>
    </lineage>
</organism>
<evidence type="ECO:0000313" key="2">
    <source>
        <dbReference type="Proteomes" id="UP001165586"/>
    </source>
</evidence>
<dbReference type="RefSeq" id="WP_259543139.1">
    <property type="nucleotide sequence ID" value="NZ_JANLCJ010000272.1"/>
</dbReference>
<protein>
    <submittedName>
        <fullName evidence="1">Uncharacterized protein</fullName>
    </submittedName>
</protein>
<keyword evidence="2" id="KW-1185">Reference proteome</keyword>
<dbReference type="Proteomes" id="UP001165586">
    <property type="component" value="Unassembled WGS sequence"/>
</dbReference>
<name>A0ABT2HAE7_9MICO</name>
<dbReference type="EMBL" id="JANLCJ010000272">
    <property type="protein sequence ID" value="MCS5736912.1"/>
    <property type="molecule type" value="Genomic_DNA"/>
</dbReference>
<evidence type="ECO:0000313" key="1">
    <source>
        <dbReference type="EMBL" id="MCS5736912.1"/>
    </source>
</evidence>